<dbReference type="GO" id="GO:0005524">
    <property type="term" value="F:ATP binding"/>
    <property type="evidence" value="ECO:0007669"/>
    <property type="project" value="UniProtKB-KW"/>
</dbReference>
<reference evidence="1" key="1">
    <citation type="submission" date="2010-09" db="EMBL/GenBank/DDBJ databases">
        <authorList>
            <person name="Daugherty S.C."/>
            <person name="Kilian M."/>
            <person name="Tettelin H."/>
        </authorList>
    </citation>
    <scope>NUCLEOTIDE SEQUENCE [LARGE SCALE GENOMIC DNA]</scope>
    <source>
        <strain evidence="1">SK1302</strain>
    </source>
</reference>
<accession>A0ABP2JBA4</accession>
<organism evidence="1">
    <name type="scientific">Streptococcus infantis SK1302</name>
    <dbReference type="NCBI Taxonomy" id="871237"/>
    <lineage>
        <taxon>Bacteria</taxon>
        <taxon>Bacillati</taxon>
        <taxon>Bacillota</taxon>
        <taxon>Bacilli</taxon>
        <taxon>Lactobacillales</taxon>
        <taxon>Streptococcaceae</taxon>
        <taxon>Streptococcus</taxon>
    </lineage>
</organism>
<proteinExistence type="predicted"/>
<keyword evidence="1" id="KW-0067">ATP-binding</keyword>
<comment type="caution">
    <text evidence="1">The sequence shown here is derived from an EMBL/GenBank/DDBJ whole genome shotgun (WGS) entry which is preliminary data.</text>
</comment>
<dbReference type="EMBL" id="AEDY01000034">
    <property type="protein sequence ID" value="EFO54664.1"/>
    <property type="molecule type" value="Genomic_DNA"/>
</dbReference>
<name>A0ABP2JBA4_9STRE</name>
<gene>
    <name evidence="1" type="ORF">SIN_0647</name>
</gene>
<evidence type="ECO:0000313" key="1">
    <source>
        <dbReference type="EMBL" id="EFO54664.1"/>
    </source>
</evidence>
<sequence length="41" mass="4702">MLIKFLVLDQGRLIGQGKHADLVATNPVYREIYETQKGKEE</sequence>
<keyword evidence="1" id="KW-0547">Nucleotide-binding</keyword>
<protein>
    <submittedName>
        <fullName evidence="1">Multidrug resistance ABC transporter ATP-binding and permease protein</fullName>
    </submittedName>
</protein>